<dbReference type="Proteomes" id="UP000694924">
    <property type="component" value="Unplaced"/>
</dbReference>
<name>A0ABM1JAL8_POLDO</name>
<proteinExistence type="predicted"/>
<evidence type="ECO:0000313" key="2">
    <source>
        <dbReference type="RefSeq" id="XP_015189506.1"/>
    </source>
</evidence>
<protein>
    <submittedName>
        <fullName evidence="2">Uncharacterized protein LOC107073391</fullName>
    </submittedName>
</protein>
<organism evidence="1 2">
    <name type="scientific">Polistes dominula</name>
    <name type="common">European paper wasp</name>
    <name type="synonym">Vespa dominula</name>
    <dbReference type="NCBI Taxonomy" id="743375"/>
    <lineage>
        <taxon>Eukaryota</taxon>
        <taxon>Metazoa</taxon>
        <taxon>Ecdysozoa</taxon>
        <taxon>Arthropoda</taxon>
        <taxon>Hexapoda</taxon>
        <taxon>Insecta</taxon>
        <taxon>Pterygota</taxon>
        <taxon>Neoptera</taxon>
        <taxon>Endopterygota</taxon>
        <taxon>Hymenoptera</taxon>
        <taxon>Apocrita</taxon>
        <taxon>Aculeata</taxon>
        <taxon>Vespoidea</taxon>
        <taxon>Vespidae</taxon>
        <taxon>Polistinae</taxon>
        <taxon>Polistini</taxon>
        <taxon>Polistes</taxon>
    </lineage>
</organism>
<dbReference type="RefSeq" id="XP_015189506.1">
    <property type="nucleotide sequence ID" value="XM_015334020.1"/>
</dbReference>
<accession>A0ABM1JAL8</accession>
<gene>
    <name evidence="2" type="primary">LOC107073391</name>
</gene>
<dbReference type="GeneID" id="107073391"/>
<evidence type="ECO:0000313" key="1">
    <source>
        <dbReference type="Proteomes" id="UP000694924"/>
    </source>
</evidence>
<keyword evidence="1" id="KW-1185">Reference proteome</keyword>
<sequence>MRLEYELETKLEWFNKIRSNFTDKLNSLWSLAEIHCSVNNEIKKFANNIFHLWTIMTQQVISSILHYFLIYKQYSKIQVISHTLPNIALSSLLGIIKKEIVIVKTKLQTNEVKYNSNDVLIGYKLLNEAIVLLNNLEKYENKMQQYLIMSKMVPYILKLESTIDKFVSSTALLPKSPLISSDLNAFSFVSKLLTGELMGNETINPHYVLAENITKKPVFIIKSNKRKVDVPVLPTIKLFKSVT</sequence>
<reference evidence="2" key="1">
    <citation type="submission" date="2025-08" db="UniProtKB">
        <authorList>
            <consortium name="RefSeq"/>
        </authorList>
    </citation>
    <scope>IDENTIFICATION</scope>
    <source>
        <tissue evidence="2">Whole body</tissue>
    </source>
</reference>